<dbReference type="Proteomes" id="UP000010473">
    <property type="component" value="Chromosome"/>
</dbReference>
<reference evidence="2" key="1">
    <citation type="journal article" date="2013" name="Proc. Natl. Acad. Sci. U.S.A.">
        <title>Improving the coverage of the cyanobacterial phylum using diversity-driven genome sequencing.</title>
        <authorList>
            <person name="Shih P.M."/>
            <person name="Wu D."/>
            <person name="Latifi A."/>
            <person name="Axen S.D."/>
            <person name="Fewer D.P."/>
            <person name="Talla E."/>
            <person name="Calteau A."/>
            <person name="Cai F."/>
            <person name="Tandeau de Marsac N."/>
            <person name="Rippka R."/>
            <person name="Herdman M."/>
            <person name="Sivonen K."/>
            <person name="Coursin T."/>
            <person name="Laurent T."/>
            <person name="Goodwin L."/>
            <person name="Nolan M."/>
            <person name="Davenport K.W."/>
            <person name="Han C.S."/>
            <person name="Rubin E.M."/>
            <person name="Eisen J.A."/>
            <person name="Woyke T."/>
            <person name="Gugger M."/>
            <person name="Kerfeld C.A."/>
        </authorList>
    </citation>
    <scope>NUCLEOTIDE SEQUENCE [LARGE SCALE GENOMIC DNA]</scope>
    <source>
        <strain evidence="2">ATCC 29371 / PCC 7437</strain>
    </source>
</reference>
<organism evidence="1 2">
    <name type="scientific">Stanieria cyanosphaera (strain ATCC 29371 / PCC 7437)</name>
    <dbReference type="NCBI Taxonomy" id="111780"/>
    <lineage>
        <taxon>Bacteria</taxon>
        <taxon>Bacillati</taxon>
        <taxon>Cyanobacteriota</taxon>
        <taxon>Cyanophyceae</taxon>
        <taxon>Pleurocapsales</taxon>
        <taxon>Dermocarpellaceae</taxon>
        <taxon>Stanieria</taxon>
    </lineage>
</organism>
<sequence>MSNQNTEQPIDIFFKIATETTKTIINITNGAIAVTTSEIQKLLERTTTQTGLTLKAIAQNPLLRFIDKIFGLNWLLTFLGEVDTTKIRTKVEQLQAKHPQETNNQIAHRLIVAKSWQAGRLGILTNIIPPIAAALLGIELIATAKLQAEMVYEIAAAYGLDLEEPTRRGEVLALFGLSLGTNFFKTGLSFIEILPGIGPAVGASTNAAILYVLGQTTCRFYEGKSQAIEVPTQTLQTEVNEDWQIAIAQAKIIDQILVHMVRASYPNQNWSEILPTITKLLPSSVDNIAAELKNPASLDSLLNQLEPDFAPLLLNRCQTLAQLDGTITPAEQEIIDAIAHKFELNLAEIEQINLQ</sequence>
<evidence type="ECO:0000313" key="1">
    <source>
        <dbReference type="EMBL" id="AFZ34420.1"/>
    </source>
</evidence>
<dbReference type="eggNOG" id="COG3597">
    <property type="taxonomic scope" value="Bacteria"/>
</dbReference>
<name>K9XP80_STAC7</name>
<dbReference type="RefSeq" id="WP_015192093.1">
    <property type="nucleotide sequence ID" value="NC_019748.1"/>
</dbReference>
<dbReference type="OrthoDB" id="424306at2"/>
<dbReference type="KEGG" id="scs:Sta7437_0832"/>
<evidence type="ECO:0000313" key="2">
    <source>
        <dbReference type="Proteomes" id="UP000010473"/>
    </source>
</evidence>
<gene>
    <name evidence="1" type="ordered locus">Sta7437_0832</name>
</gene>
<keyword evidence="2" id="KW-1185">Reference proteome</keyword>
<proteinExistence type="predicted"/>
<accession>K9XP80</accession>
<dbReference type="EMBL" id="CP003653">
    <property type="protein sequence ID" value="AFZ34420.1"/>
    <property type="molecule type" value="Genomic_DNA"/>
</dbReference>
<dbReference type="HOGENOM" id="CLU_042398_0_0_3"/>
<protein>
    <submittedName>
        <fullName evidence="1">Uncharacterized protein</fullName>
    </submittedName>
</protein>
<dbReference type="STRING" id="111780.Sta7437_0832"/>
<dbReference type="AlphaFoldDB" id="K9XP80"/>